<evidence type="ECO:0000313" key="3">
    <source>
        <dbReference type="Proteomes" id="UP000217676"/>
    </source>
</evidence>
<reference evidence="2 3" key="1">
    <citation type="journal article" date="2016" name="Genome Announc.">
        <title>Complete Genome Sequence of Thiostrepton-Producing Streptomyces laurentii ATCC 31255.</title>
        <authorList>
            <person name="Doi K."/>
            <person name="Fujino Y."/>
            <person name="Nagayoshi Y."/>
            <person name="Ohshima T."/>
            <person name="Ogata S."/>
        </authorList>
    </citation>
    <scope>NUCLEOTIDE SEQUENCE [LARGE SCALE GENOMIC DNA]</scope>
    <source>
        <strain evidence="2 3">ATCC 31255</strain>
    </source>
</reference>
<evidence type="ECO:0000256" key="1">
    <source>
        <dbReference type="SAM" id="MobiDB-lite"/>
    </source>
</evidence>
<dbReference type="AlphaFoldDB" id="A0A160P1E8"/>
<accession>A0A160P1E8</accession>
<keyword evidence="3" id="KW-1185">Reference proteome</keyword>
<feature type="region of interest" description="Disordered" evidence="1">
    <location>
        <begin position="1"/>
        <end position="26"/>
    </location>
</feature>
<proteinExistence type="predicted"/>
<dbReference type="Proteomes" id="UP000217676">
    <property type="component" value="Chromosome"/>
</dbReference>
<protein>
    <submittedName>
        <fullName evidence="2">Uncharacterized protein</fullName>
    </submittedName>
</protein>
<dbReference type="EMBL" id="AP017424">
    <property type="protein sequence ID" value="BAU84465.1"/>
    <property type="molecule type" value="Genomic_DNA"/>
</dbReference>
<feature type="region of interest" description="Disordered" evidence="1">
    <location>
        <begin position="41"/>
        <end position="64"/>
    </location>
</feature>
<sequence>MFRQLPCWQAESGEETIGGGVQPERPGARVATVPYERFAPFGRGVGSGRHGGEHTYERWSGDRG</sequence>
<feature type="compositionally biased region" description="Basic and acidic residues" evidence="1">
    <location>
        <begin position="50"/>
        <end position="64"/>
    </location>
</feature>
<dbReference type="KEGG" id="slau:SLA_3557"/>
<evidence type="ECO:0000313" key="2">
    <source>
        <dbReference type="EMBL" id="BAU84465.1"/>
    </source>
</evidence>
<name>A0A160P1E8_STRLU</name>
<organism evidence="2 3">
    <name type="scientific">Streptomyces laurentii</name>
    <dbReference type="NCBI Taxonomy" id="39478"/>
    <lineage>
        <taxon>Bacteria</taxon>
        <taxon>Bacillati</taxon>
        <taxon>Actinomycetota</taxon>
        <taxon>Actinomycetes</taxon>
        <taxon>Kitasatosporales</taxon>
        <taxon>Streptomycetaceae</taxon>
        <taxon>Streptomyces</taxon>
    </lineage>
</organism>
<gene>
    <name evidence="2" type="ORF">SLA_3557</name>
</gene>